<evidence type="ECO:0000256" key="10">
    <source>
        <dbReference type="ARBA" id="ARBA00032598"/>
    </source>
</evidence>
<dbReference type="PANTHER" id="PTHR43532:SF1">
    <property type="entry name" value="GLUCOSE-1-PHOSPHATE THYMIDYLYLTRANSFERASE 1"/>
    <property type="match status" value="1"/>
</dbReference>
<comment type="similarity">
    <text evidence="2">Belongs to the glucose-1-phosphate thymidylyltransferase family.</text>
</comment>
<dbReference type="AlphaFoldDB" id="A0A249L5R5"/>
<feature type="domain" description="Nucleotidyl transferase" evidence="12">
    <location>
        <begin position="2"/>
        <end position="237"/>
    </location>
</feature>
<evidence type="ECO:0000256" key="9">
    <source>
        <dbReference type="ARBA" id="ARBA00032492"/>
    </source>
</evidence>
<dbReference type="Proteomes" id="UP000217210">
    <property type="component" value="Chromosome"/>
</dbReference>
<evidence type="ECO:0000256" key="6">
    <source>
        <dbReference type="ARBA" id="ARBA00022695"/>
    </source>
</evidence>
<dbReference type="InterPro" id="IPR005835">
    <property type="entry name" value="NTP_transferase_dom"/>
</dbReference>
<organism evidence="13 14">
    <name type="scientific">Candidatus Nanopelagicus abundans</name>
    <dbReference type="NCBI Taxonomy" id="1884916"/>
    <lineage>
        <taxon>Bacteria</taxon>
        <taxon>Bacillati</taxon>
        <taxon>Actinomycetota</taxon>
        <taxon>Actinomycetes</taxon>
        <taxon>Candidatus Nanopelagicales</taxon>
        <taxon>Candidatus Nanopelagicaceae</taxon>
        <taxon>Candidatus Nanopelagicus</taxon>
    </lineage>
</organism>
<dbReference type="OrthoDB" id="9803871at2"/>
<evidence type="ECO:0000256" key="1">
    <source>
        <dbReference type="ARBA" id="ARBA00001946"/>
    </source>
</evidence>
<evidence type="ECO:0000256" key="3">
    <source>
        <dbReference type="ARBA" id="ARBA00012461"/>
    </source>
</evidence>
<keyword evidence="14" id="KW-1185">Reference proteome</keyword>
<comment type="catalytic activity">
    <reaction evidence="11">
        <text>dTTP + alpha-D-glucose 1-phosphate + H(+) = dTDP-alpha-D-glucose + diphosphate</text>
        <dbReference type="Rhea" id="RHEA:15225"/>
        <dbReference type="ChEBI" id="CHEBI:15378"/>
        <dbReference type="ChEBI" id="CHEBI:33019"/>
        <dbReference type="ChEBI" id="CHEBI:37568"/>
        <dbReference type="ChEBI" id="CHEBI:57477"/>
        <dbReference type="ChEBI" id="CHEBI:58601"/>
        <dbReference type="EC" id="2.7.7.24"/>
    </reaction>
</comment>
<evidence type="ECO:0000256" key="2">
    <source>
        <dbReference type="ARBA" id="ARBA00010480"/>
    </source>
</evidence>
<evidence type="ECO:0000256" key="11">
    <source>
        <dbReference type="ARBA" id="ARBA00049336"/>
    </source>
</evidence>
<sequence length="289" mass="32071">MKGIILAGGTASRLKPASFVVSKQLMPVYDKPLVYYPLSTLMSIGIRDILIISTTNDLPSYKELFKNSHIWGIEISYAEQKTPGGLAEALLIGDSFIDNKPVVLILGDNLFHGVGLGKQLMESFKEPGALITAYHVDNPIAFGVVEFNQKGVVTSLEEKPLHPKSHWAVPGIYFYDETAIERTRKITRSSRGELEITDLNKSYMHDKQLKVIALKNHVKWFDTGTPDSLLNAALYVQQNQQEDGLLIGSPEVVAWEAGWISDQTLSELALAVNKSRYGFHLKEILSGTK</sequence>
<dbReference type="InterPro" id="IPR005907">
    <property type="entry name" value="G1P_thy_trans_s"/>
</dbReference>
<gene>
    <name evidence="13" type="ORF">B1sIIB91_05535</name>
</gene>
<name>A0A249L5R5_9ACTN</name>
<protein>
    <recommendedName>
        <fullName evidence="4">Glucose-1-phosphate thymidylyltransferase</fullName>
        <ecNumber evidence="3">2.7.7.24</ecNumber>
    </recommendedName>
    <alternativeName>
        <fullName evidence="10">dTDP-glucose pyrophosphorylase</fullName>
    </alternativeName>
    <alternativeName>
        <fullName evidence="9">dTDP-glucose synthase</fullName>
    </alternativeName>
</protein>
<evidence type="ECO:0000256" key="5">
    <source>
        <dbReference type="ARBA" id="ARBA00022679"/>
    </source>
</evidence>
<dbReference type="RefSeq" id="WP_095688593.1">
    <property type="nucleotide sequence ID" value="NZ_CP016779.1"/>
</dbReference>
<proteinExistence type="inferred from homology"/>
<reference evidence="13 14" key="1">
    <citation type="submission" date="2016-07" db="EMBL/GenBank/DDBJ databases">
        <title>High microdiversification within the ubiquitous acI lineage of Actinobacteria.</title>
        <authorList>
            <person name="Neuenschwander S.M."/>
            <person name="Salcher M."/>
            <person name="Ghai R."/>
            <person name="Pernthaler J."/>
        </authorList>
    </citation>
    <scope>NUCLEOTIDE SEQUENCE [LARGE SCALE GENOMIC DNA]</scope>
    <source>
        <strain evidence="13">MMS-IIB-91</strain>
    </source>
</reference>
<dbReference type="PANTHER" id="PTHR43532">
    <property type="entry name" value="GLUCOSE-1-PHOSPHATE THYMIDYLYLTRANSFERASE"/>
    <property type="match status" value="1"/>
</dbReference>
<dbReference type="SUPFAM" id="SSF53448">
    <property type="entry name" value="Nucleotide-diphospho-sugar transferases"/>
    <property type="match status" value="1"/>
</dbReference>
<dbReference type="Gene3D" id="3.90.550.10">
    <property type="entry name" value="Spore Coat Polysaccharide Biosynthesis Protein SpsA, Chain A"/>
    <property type="match status" value="1"/>
</dbReference>
<keyword evidence="6" id="KW-0548">Nucleotidyltransferase</keyword>
<dbReference type="Pfam" id="PF00483">
    <property type="entry name" value="NTP_transferase"/>
    <property type="match status" value="1"/>
</dbReference>
<dbReference type="KEGG" id="nab:B1sIIB91_05535"/>
<comment type="cofactor">
    <cofactor evidence="1">
        <name>Mg(2+)</name>
        <dbReference type="ChEBI" id="CHEBI:18420"/>
    </cofactor>
</comment>
<dbReference type="EMBL" id="CP016779">
    <property type="protein sequence ID" value="ASY24334.1"/>
    <property type="molecule type" value="Genomic_DNA"/>
</dbReference>
<accession>A0A249L5R5</accession>
<dbReference type="GO" id="GO:0046872">
    <property type="term" value="F:metal ion binding"/>
    <property type="evidence" value="ECO:0007669"/>
    <property type="project" value="UniProtKB-KW"/>
</dbReference>
<dbReference type="GO" id="GO:0008879">
    <property type="term" value="F:glucose-1-phosphate thymidylyltransferase activity"/>
    <property type="evidence" value="ECO:0007669"/>
    <property type="project" value="UniProtKB-EC"/>
</dbReference>
<evidence type="ECO:0000313" key="13">
    <source>
        <dbReference type="EMBL" id="ASY24334.1"/>
    </source>
</evidence>
<keyword evidence="5 13" id="KW-0808">Transferase</keyword>
<evidence type="ECO:0000256" key="4">
    <source>
        <dbReference type="ARBA" id="ARBA00017654"/>
    </source>
</evidence>
<evidence type="ECO:0000256" key="8">
    <source>
        <dbReference type="ARBA" id="ARBA00022842"/>
    </source>
</evidence>
<dbReference type="InterPro" id="IPR029044">
    <property type="entry name" value="Nucleotide-diphossugar_trans"/>
</dbReference>
<keyword evidence="8" id="KW-0460">Magnesium</keyword>
<dbReference type="EC" id="2.7.7.24" evidence="3"/>
<evidence type="ECO:0000256" key="7">
    <source>
        <dbReference type="ARBA" id="ARBA00022723"/>
    </source>
</evidence>
<keyword evidence="7" id="KW-0479">Metal-binding</keyword>
<evidence type="ECO:0000313" key="14">
    <source>
        <dbReference type="Proteomes" id="UP000217210"/>
    </source>
</evidence>
<evidence type="ECO:0000259" key="12">
    <source>
        <dbReference type="Pfam" id="PF00483"/>
    </source>
</evidence>